<dbReference type="AlphaFoldDB" id="A0A926NPG2"/>
<sequence length="125" mass="13947">MKFLFITLLIVGGCVAANAQSCLKFKNGVFRSSYNGSSVIIRRMGNYQREDYIDPKASVSFTVTWVDDCTYTLKPNEDYFTRFPNTPKNAQSTIHISYPGVNTYTQTTTSSFGKAPSTAEVTKID</sequence>
<comment type="caution">
    <text evidence="2">The sequence shown here is derived from an EMBL/GenBank/DDBJ whole genome shotgun (WGS) entry which is preliminary data.</text>
</comment>
<accession>A0A926NPG2</accession>
<dbReference type="EMBL" id="JACWMX010000002">
    <property type="protein sequence ID" value="MBD1392657.1"/>
    <property type="molecule type" value="Genomic_DNA"/>
</dbReference>
<name>A0A926NPG2_9SPHI</name>
<keyword evidence="3" id="KW-1185">Reference proteome</keyword>
<feature type="chain" id="PRO_5037853390" evidence="1">
    <location>
        <begin position="20"/>
        <end position="125"/>
    </location>
</feature>
<organism evidence="2 3">
    <name type="scientific">Mucilaginibacter glaciei</name>
    <dbReference type="NCBI Taxonomy" id="2772109"/>
    <lineage>
        <taxon>Bacteria</taxon>
        <taxon>Pseudomonadati</taxon>
        <taxon>Bacteroidota</taxon>
        <taxon>Sphingobacteriia</taxon>
        <taxon>Sphingobacteriales</taxon>
        <taxon>Sphingobacteriaceae</taxon>
        <taxon>Mucilaginibacter</taxon>
    </lineage>
</organism>
<proteinExistence type="predicted"/>
<evidence type="ECO:0000313" key="3">
    <source>
        <dbReference type="Proteomes" id="UP000619078"/>
    </source>
</evidence>
<dbReference type="RefSeq" id="WP_191161781.1">
    <property type="nucleotide sequence ID" value="NZ_JACWMX010000002.1"/>
</dbReference>
<protein>
    <submittedName>
        <fullName evidence="2">Uncharacterized protein</fullName>
    </submittedName>
</protein>
<reference evidence="2" key="1">
    <citation type="submission" date="2020-09" db="EMBL/GenBank/DDBJ databases">
        <title>Novel species of Mucilaginibacter isolated from a glacier on the Tibetan Plateau.</title>
        <authorList>
            <person name="Liu Q."/>
            <person name="Xin Y.-H."/>
        </authorList>
    </citation>
    <scope>NUCLEOTIDE SEQUENCE</scope>
    <source>
        <strain evidence="2">ZB1P21</strain>
    </source>
</reference>
<feature type="signal peptide" evidence="1">
    <location>
        <begin position="1"/>
        <end position="19"/>
    </location>
</feature>
<keyword evidence="1" id="KW-0732">Signal</keyword>
<evidence type="ECO:0000256" key="1">
    <source>
        <dbReference type="SAM" id="SignalP"/>
    </source>
</evidence>
<gene>
    <name evidence="2" type="ORF">IDJ76_06080</name>
</gene>
<dbReference type="Proteomes" id="UP000619078">
    <property type="component" value="Unassembled WGS sequence"/>
</dbReference>
<evidence type="ECO:0000313" key="2">
    <source>
        <dbReference type="EMBL" id="MBD1392657.1"/>
    </source>
</evidence>